<organism evidence="4 5">
    <name type="scientific">Luteolibacter luteus</name>
    <dbReference type="NCBI Taxonomy" id="2728835"/>
    <lineage>
        <taxon>Bacteria</taxon>
        <taxon>Pseudomonadati</taxon>
        <taxon>Verrucomicrobiota</taxon>
        <taxon>Verrucomicrobiia</taxon>
        <taxon>Verrucomicrobiales</taxon>
        <taxon>Verrucomicrobiaceae</taxon>
        <taxon>Luteolibacter</taxon>
    </lineage>
</organism>
<dbReference type="KEGG" id="luo:HHL09_03660"/>
<dbReference type="PROSITE" id="PS51352">
    <property type="entry name" value="THIOREDOXIN_2"/>
    <property type="match status" value="1"/>
</dbReference>
<dbReference type="Pfam" id="PF00578">
    <property type="entry name" value="AhpC-TSA"/>
    <property type="match status" value="1"/>
</dbReference>
<dbReference type="SUPFAM" id="SSF52833">
    <property type="entry name" value="Thioredoxin-like"/>
    <property type="match status" value="1"/>
</dbReference>
<dbReference type="Pfam" id="PF07731">
    <property type="entry name" value="Cu-oxidase_2"/>
    <property type="match status" value="1"/>
</dbReference>
<evidence type="ECO:0000256" key="1">
    <source>
        <dbReference type="ARBA" id="ARBA00022723"/>
    </source>
</evidence>
<protein>
    <submittedName>
        <fullName evidence="4">Redoxin domain-containing protein</fullName>
    </submittedName>
</protein>
<dbReference type="AlphaFoldDB" id="A0A858RF31"/>
<gene>
    <name evidence="4" type="ORF">HHL09_03660</name>
</gene>
<proteinExistence type="predicted"/>
<keyword evidence="5" id="KW-1185">Reference proteome</keyword>
<dbReference type="PANTHER" id="PTHR11709:SF518">
    <property type="entry name" value="MULTICOPPER OXIDASE"/>
    <property type="match status" value="1"/>
</dbReference>
<feature type="domain" description="Thioredoxin" evidence="3">
    <location>
        <begin position="585"/>
        <end position="727"/>
    </location>
</feature>
<dbReference type="GO" id="GO:0016209">
    <property type="term" value="F:antioxidant activity"/>
    <property type="evidence" value="ECO:0007669"/>
    <property type="project" value="InterPro"/>
</dbReference>
<keyword evidence="1" id="KW-0479">Metal-binding</keyword>
<dbReference type="Gene3D" id="3.40.30.10">
    <property type="entry name" value="Glutaredoxin"/>
    <property type="match status" value="1"/>
</dbReference>
<dbReference type="PROSITE" id="PS00080">
    <property type="entry name" value="MULTICOPPER_OXIDASE2"/>
    <property type="match status" value="1"/>
</dbReference>
<name>A0A858RF31_9BACT</name>
<sequence>MKERADAENARKMLSRKWQKFAETAPAVPPIAELQAAPRFSNGLQIPELQKLELDAGLAAPQRASLAIQTLNGYTEPEEIRSRNGVLTAELVATYARNFIGNDPVYLRTYNGNLVGPTLRARPGDTLRLTVRNNLPTQAWQKDAMNTLHDFNTTNLHTHGLHVSPNGISDNVLIEIGPGATQEYEIVIPKDHTCGTYWYHAHRHGSTAGNVASGMSGALIIEGGLDEVPEIKAAKERVMVLNQIPYIYKNTLEDDAGNEVTFNFPEGIIEEDLAAYIFGPGDWSTLGRYTTVNGVQLPVIRMSPGQVERWRIVDSGQREAIDLQITTLDGITQGIPFHEIAVDGLALGKSIRKNVIELLPGYRSDVLVQAPAQAGEFLLVDQATTAGISGQGEPLKYIARIVVEGPTGTGKLPTDDQLTKFRLPSLKDAKIDANQTAQYGILPVSNGVIFTIDGKSFDMDQAKELLLGNTDEWTVSVRNGGGINTGHPFHIHVNPFEVLSIMGPQNPADPKSPQVEQLTDGPVWRDTIWVPNNGTVKFRTRYDDFIGTFVQHCHILDHEDQGMMQLVDIRDPKAPVASNSLPPALPRGSAAPGFDLRDGDGRQHRAEDFAGQTRVVFLFKGHGCVHCSRQVAEFTALHERFREKGVQVIGISSDDEASLKAALEATPSPFPILADPEGRAFAAYGCSRGTDLAHGTYVIDDKDVVTWSTNGSSPYMNIAGLLADLPAKPAGDENRQQAASAR</sequence>
<dbReference type="EMBL" id="CP051774">
    <property type="protein sequence ID" value="QJE94910.1"/>
    <property type="molecule type" value="Genomic_DNA"/>
</dbReference>
<dbReference type="InterPro" id="IPR008972">
    <property type="entry name" value="Cupredoxin"/>
</dbReference>
<dbReference type="InterPro" id="IPR011706">
    <property type="entry name" value="Cu-oxidase_C"/>
</dbReference>
<keyword evidence="2" id="KW-0560">Oxidoreductase</keyword>
<evidence type="ECO:0000256" key="2">
    <source>
        <dbReference type="ARBA" id="ARBA00023002"/>
    </source>
</evidence>
<evidence type="ECO:0000259" key="3">
    <source>
        <dbReference type="PROSITE" id="PS51352"/>
    </source>
</evidence>
<dbReference type="GO" id="GO:0016491">
    <property type="term" value="F:oxidoreductase activity"/>
    <property type="evidence" value="ECO:0007669"/>
    <property type="project" value="UniProtKB-KW"/>
</dbReference>
<dbReference type="Proteomes" id="UP000501812">
    <property type="component" value="Chromosome"/>
</dbReference>
<dbReference type="InterPro" id="IPR045087">
    <property type="entry name" value="Cu-oxidase_fam"/>
</dbReference>
<accession>A0A858RF31</accession>
<dbReference type="InterPro" id="IPR036249">
    <property type="entry name" value="Thioredoxin-like_sf"/>
</dbReference>
<dbReference type="InterPro" id="IPR002355">
    <property type="entry name" value="Cu_oxidase_Cu_BS"/>
</dbReference>
<dbReference type="PANTHER" id="PTHR11709">
    <property type="entry name" value="MULTI-COPPER OXIDASE"/>
    <property type="match status" value="1"/>
</dbReference>
<dbReference type="InterPro" id="IPR011707">
    <property type="entry name" value="Cu-oxidase-like_N"/>
</dbReference>
<evidence type="ECO:0000313" key="4">
    <source>
        <dbReference type="EMBL" id="QJE94910.1"/>
    </source>
</evidence>
<dbReference type="InterPro" id="IPR013766">
    <property type="entry name" value="Thioredoxin_domain"/>
</dbReference>
<evidence type="ECO:0000313" key="5">
    <source>
        <dbReference type="Proteomes" id="UP000501812"/>
    </source>
</evidence>
<dbReference type="RefSeq" id="WP_169453131.1">
    <property type="nucleotide sequence ID" value="NZ_CP051774.1"/>
</dbReference>
<dbReference type="SUPFAM" id="SSF49503">
    <property type="entry name" value="Cupredoxins"/>
    <property type="match status" value="3"/>
</dbReference>
<dbReference type="Gene3D" id="2.60.40.420">
    <property type="entry name" value="Cupredoxins - blue copper proteins"/>
    <property type="match status" value="3"/>
</dbReference>
<dbReference type="CDD" id="cd13853">
    <property type="entry name" value="CuRO_1_Tth-MCO_like"/>
    <property type="match status" value="1"/>
</dbReference>
<dbReference type="GO" id="GO:0005507">
    <property type="term" value="F:copper ion binding"/>
    <property type="evidence" value="ECO:0007669"/>
    <property type="project" value="InterPro"/>
</dbReference>
<dbReference type="InterPro" id="IPR000866">
    <property type="entry name" value="AhpC/TSA"/>
</dbReference>
<dbReference type="CDD" id="cd13900">
    <property type="entry name" value="CuRO_3_Tth-MCO_like"/>
    <property type="match status" value="1"/>
</dbReference>
<dbReference type="Pfam" id="PF07732">
    <property type="entry name" value="Cu-oxidase_3"/>
    <property type="match status" value="1"/>
</dbReference>
<reference evidence="4 5" key="1">
    <citation type="submission" date="2020-04" db="EMBL/GenBank/DDBJ databases">
        <title>Luteolibacter sp. G-1-1-1 isolated from soil.</title>
        <authorList>
            <person name="Dahal R.H."/>
        </authorList>
    </citation>
    <scope>NUCLEOTIDE SEQUENCE [LARGE SCALE GENOMIC DNA]</scope>
    <source>
        <strain evidence="4 5">G-1-1-1</strain>
    </source>
</reference>